<evidence type="ECO:0000256" key="11">
    <source>
        <dbReference type="SAM" id="MobiDB-lite"/>
    </source>
</evidence>
<feature type="transmembrane region" description="Helical" evidence="12">
    <location>
        <begin position="428"/>
        <end position="452"/>
    </location>
</feature>
<evidence type="ECO:0000256" key="7">
    <source>
        <dbReference type="ARBA" id="ARBA00022989"/>
    </source>
</evidence>
<dbReference type="AlphaFoldDB" id="A0AAV6GX58"/>
<feature type="region of interest" description="Disordered" evidence="11">
    <location>
        <begin position="1"/>
        <end position="67"/>
    </location>
</feature>
<evidence type="ECO:0000313" key="13">
    <source>
        <dbReference type="EMBL" id="KAG5279520.1"/>
    </source>
</evidence>
<gene>
    <name evidence="13" type="ORF">AALO_G00078660</name>
</gene>
<dbReference type="GO" id="GO:0005886">
    <property type="term" value="C:plasma membrane"/>
    <property type="evidence" value="ECO:0007669"/>
    <property type="project" value="UniProtKB-SubCell"/>
</dbReference>
<evidence type="ECO:0000256" key="12">
    <source>
        <dbReference type="SAM" id="Phobius"/>
    </source>
</evidence>
<feature type="transmembrane region" description="Helical" evidence="12">
    <location>
        <begin position="578"/>
        <end position="598"/>
    </location>
</feature>
<feature type="transmembrane region" description="Helical" evidence="12">
    <location>
        <begin position="386"/>
        <end position="407"/>
    </location>
</feature>
<organism evidence="13 14">
    <name type="scientific">Alosa alosa</name>
    <name type="common">allis shad</name>
    <dbReference type="NCBI Taxonomy" id="278164"/>
    <lineage>
        <taxon>Eukaryota</taxon>
        <taxon>Metazoa</taxon>
        <taxon>Chordata</taxon>
        <taxon>Craniata</taxon>
        <taxon>Vertebrata</taxon>
        <taxon>Euteleostomi</taxon>
        <taxon>Actinopterygii</taxon>
        <taxon>Neopterygii</taxon>
        <taxon>Teleostei</taxon>
        <taxon>Clupei</taxon>
        <taxon>Clupeiformes</taxon>
        <taxon>Clupeoidei</taxon>
        <taxon>Clupeidae</taxon>
        <taxon>Alosa</taxon>
    </lineage>
</organism>
<proteinExistence type="inferred from homology"/>
<protein>
    <recommendedName>
        <fullName evidence="15">Otopetrin 2</fullName>
    </recommendedName>
</protein>
<keyword evidence="7 12" id="KW-1133">Transmembrane helix</keyword>
<feature type="transmembrane region" description="Helical" evidence="12">
    <location>
        <begin position="458"/>
        <end position="479"/>
    </location>
</feature>
<feature type="transmembrane region" description="Helical" evidence="12">
    <location>
        <begin position="547"/>
        <end position="566"/>
    </location>
</feature>
<evidence type="ECO:0000256" key="5">
    <source>
        <dbReference type="ARBA" id="ARBA00022692"/>
    </source>
</evidence>
<evidence type="ECO:0000256" key="2">
    <source>
        <dbReference type="ARBA" id="ARBA00006513"/>
    </source>
</evidence>
<name>A0AAV6GX58_9TELE</name>
<dbReference type="InterPro" id="IPR004878">
    <property type="entry name" value="Otopetrin"/>
</dbReference>
<evidence type="ECO:0000256" key="3">
    <source>
        <dbReference type="ARBA" id="ARBA00022448"/>
    </source>
</evidence>
<dbReference type="PANTHER" id="PTHR21522:SF35">
    <property type="entry name" value="PROTON CHANNEL OTOP2"/>
    <property type="match status" value="1"/>
</dbReference>
<dbReference type="EMBL" id="JADWDJ010000006">
    <property type="protein sequence ID" value="KAG5279520.1"/>
    <property type="molecule type" value="Genomic_DNA"/>
</dbReference>
<feature type="transmembrane region" description="Helical" evidence="12">
    <location>
        <begin position="173"/>
        <end position="192"/>
    </location>
</feature>
<accession>A0AAV6GX58</accession>
<reference evidence="13" key="1">
    <citation type="submission" date="2020-10" db="EMBL/GenBank/DDBJ databases">
        <title>Chromosome-scale genome assembly of the Allis shad, Alosa alosa.</title>
        <authorList>
            <person name="Margot Z."/>
            <person name="Christophe K."/>
            <person name="Cabau C."/>
            <person name="Louis A."/>
            <person name="Berthelot C."/>
            <person name="Parey E."/>
            <person name="Roest Crollius H."/>
            <person name="Montfort J."/>
            <person name="Robinson-Rechavi M."/>
            <person name="Bucao C."/>
            <person name="Bouchez O."/>
            <person name="Gislard M."/>
            <person name="Lluch J."/>
            <person name="Milhes M."/>
            <person name="Lampietro C."/>
            <person name="Lopez Roques C."/>
            <person name="Donnadieu C."/>
            <person name="Braasch I."/>
            <person name="Desvignes T."/>
            <person name="Postlethwait J."/>
            <person name="Bobe J."/>
            <person name="Guiguen Y."/>
        </authorList>
    </citation>
    <scope>NUCLEOTIDE SEQUENCE</scope>
    <source>
        <strain evidence="13">M-15738</strain>
        <tissue evidence="13">Blood</tissue>
    </source>
</reference>
<evidence type="ECO:0008006" key="15">
    <source>
        <dbReference type="Google" id="ProtNLM"/>
    </source>
</evidence>
<sequence>MPEIAPAEQTRKHARGYHGHPGWSDDLFHTHQPTHVCTELPPDSSRMTTKDEEEPRISSLPPVSRPSMVAGHRRLSIWSSMTGGPASLDPACNWSSLVSALVALNTLLLGCAMVSASVFNTVSITSTHLQLYLITIMILSTCWMLYYTLYTVREHCAVLYKDGHAGPIWLRGGLILFGLCSIIMDIFKIANYVGYLHCDSPVKIVFPIVQAVFILVQSYFLWLHAKDCVQLQRNVTRGGLMLTLSTNLMLWMTAVTEESLHQTVLPQSNGSKASHRTAMRVGPMDDCECSHSACSIFEQASNYLYPFNIEYSLFASAMTYVMWKNVGRLVDGCHHHRLRFHLRDVLLGPISGLLVLVAGLVTFIMYKVDVQDKDPAKRDLALRMHYIMNSLAYVLMSAATVAGWVLFGLDRREYVSGKNPTRSLDVGLLLGASMGQFAICYFTIVAVVATGVQSEVDALNLASALLAIVQLCLQNGFIVEGLHRLPHEPTPAQTNAAPEVYANVHATRSHSDSELDIKPDPIRISTVSQSHHCPTRLCWKRRALKEVCAYLMLCNITLWIMPAFGARPQFENPHGLNFYQVYMWVAVMNIGLPFSIFYRMHSVAGLFEVYVTS</sequence>
<evidence type="ECO:0000256" key="1">
    <source>
        <dbReference type="ARBA" id="ARBA00004651"/>
    </source>
</evidence>
<keyword evidence="8" id="KW-0406">Ion transport</keyword>
<keyword evidence="10" id="KW-0407">Ion channel</keyword>
<feature type="transmembrane region" description="Helical" evidence="12">
    <location>
        <begin position="131"/>
        <end position="152"/>
    </location>
</feature>
<dbReference type="Pfam" id="PF03189">
    <property type="entry name" value="Otopetrin"/>
    <property type="match status" value="3"/>
</dbReference>
<evidence type="ECO:0000256" key="8">
    <source>
        <dbReference type="ARBA" id="ARBA00023065"/>
    </source>
</evidence>
<keyword evidence="14" id="KW-1185">Reference proteome</keyword>
<evidence type="ECO:0000256" key="10">
    <source>
        <dbReference type="ARBA" id="ARBA00023303"/>
    </source>
</evidence>
<feature type="transmembrane region" description="Helical" evidence="12">
    <location>
        <begin position="204"/>
        <end position="223"/>
    </location>
</feature>
<comment type="subcellular location">
    <subcellularLocation>
        <location evidence="1">Cell membrane</location>
        <topology evidence="1">Multi-pass membrane protein</topology>
    </subcellularLocation>
</comment>
<dbReference type="GO" id="GO:0015252">
    <property type="term" value="F:proton channel activity"/>
    <property type="evidence" value="ECO:0007669"/>
    <property type="project" value="InterPro"/>
</dbReference>
<keyword evidence="9 12" id="KW-0472">Membrane</keyword>
<keyword evidence="3" id="KW-0813">Transport</keyword>
<keyword evidence="4" id="KW-1003">Cell membrane</keyword>
<dbReference type="Proteomes" id="UP000823561">
    <property type="component" value="Chromosome 6"/>
</dbReference>
<feature type="transmembrane region" description="Helical" evidence="12">
    <location>
        <begin position="97"/>
        <end position="119"/>
    </location>
</feature>
<keyword evidence="5 12" id="KW-0812">Transmembrane</keyword>
<comment type="caution">
    <text evidence="13">The sequence shown here is derived from an EMBL/GenBank/DDBJ whole genome shotgun (WGS) entry which is preliminary data.</text>
</comment>
<evidence type="ECO:0000256" key="6">
    <source>
        <dbReference type="ARBA" id="ARBA00022781"/>
    </source>
</evidence>
<evidence type="ECO:0000313" key="14">
    <source>
        <dbReference type="Proteomes" id="UP000823561"/>
    </source>
</evidence>
<comment type="similarity">
    <text evidence="2">Belongs to the otopetrin family.</text>
</comment>
<evidence type="ECO:0000256" key="4">
    <source>
        <dbReference type="ARBA" id="ARBA00022475"/>
    </source>
</evidence>
<dbReference type="PANTHER" id="PTHR21522">
    <property type="entry name" value="PROTON CHANNEL OTOP"/>
    <property type="match status" value="1"/>
</dbReference>
<keyword evidence="6" id="KW-0375">Hydrogen ion transport</keyword>
<feature type="transmembrane region" description="Helical" evidence="12">
    <location>
        <begin position="344"/>
        <end position="366"/>
    </location>
</feature>
<evidence type="ECO:0000256" key="9">
    <source>
        <dbReference type="ARBA" id="ARBA00023136"/>
    </source>
</evidence>